<accession>A0A1F5A865</accession>
<protein>
    <submittedName>
        <fullName evidence="1">Uncharacterized protein</fullName>
    </submittedName>
</protein>
<evidence type="ECO:0000313" key="1">
    <source>
        <dbReference type="EMBL" id="OGD14750.1"/>
    </source>
</evidence>
<dbReference type="AlphaFoldDB" id="A0A1F5A865"/>
<gene>
    <name evidence="1" type="ORF">A2V47_01545</name>
</gene>
<evidence type="ECO:0000313" key="2">
    <source>
        <dbReference type="Proteomes" id="UP000177701"/>
    </source>
</evidence>
<dbReference type="EMBL" id="MEYH01000076">
    <property type="protein sequence ID" value="OGD14750.1"/>
    <property type="molecule type" value="Genomic_DNA"/>
</dbReference>
<dbReference type="Proteomes" id="UP000177701">
    <property type="component" value="Unassembled WGS sequence"/>
</dbReference>
<dbReference type="STRING" id="1797291.A2V47_01545"/>
<organism evidence="1 2">
    <name type="scientific">Candidatus Sediminicultor quintus</name>
    <dbReference type="NCBI Taxonomy" id="1797291"/>
    <lineage>
        <taxon>Bacteria</taxon>
        <taxon>Pseudomonadati</taxon>
        <taxon>Atribacterota</taxon>
        <taxon>Candidatus Phoenicimicrobiia</taxon>
        <taxon>Candidatus Pheonicimicrobiales</taxon>
        <taxon>Candidatus Phoenicimicrobiaceae</taxon>
        <taxon>Candidatus Sediminicultor</taxon>
    </lineage>
</organism>
<sequence length="69" mass="8022">MLILIAIIKNETIGMCLPRYAHGFSFYKLKSRAIGVFNFNIFDPAFSSLEKIFILCRYREGGRLKCRTK</sequence>
<comment type="caution">
    <text evidence="1">The sequence shown here is derived from an EMBL/GenBank/DDBJ whole genome shotgun (WGS) entry which is preliminary data.</text>
</comment>
<name>A0A1F5A865_9BACT</name>
<reference evidence="1 2" key="1">
    <citation type="journal article" date="2016" name="Nat. Commun.">
        <title>Thousands of microbial genomes shed light on interconnected biogeochemical processes in an aquifer system.</title>
        <authorList>
            <person name="Anantharaman K."/>
            <person name="Brown C.T."/>
            <person name="Hug L.A."/>
            <person name="Sharon I."/>
            <person name="Castelle C.J."/>
            <person name="Probst A.J."/>
            <person name="Thomas B.C."/>
            <person name="Singh A."/>
            <person name="Wilkins M.J."/>
            <person name="Karaoz U."/>
            <person name="Brodie E.L."/>
            <person name="Williams K.H."/>
            <person name="Hubbard S.S."/>
            <person name="Banfield J.F."/>
        </authorList>
    </citation>
    <scope>NUCLEOTIDE SEQUENCE [LARGE SCALE GENOMIC DNA]</scope>
</reference>
<proteinExistence type="predicted"/>